<feature type="transmembrane region" description="Helical" evidence="2">
    <location>
        <begin position="130"/>
        <end position="151"/>
    </location>
</feature>
<reference evidence="3" key="1">
    <citation type="submission" date="2021-12" db="EMBL/GenBank/DDBJ databases">
        <title>Convergent genome expansion in fungi linked to evolution of root-endophyte symbiosis.</title>
        <authorList>
            <consortium name="DOE Joint Genome Institute"/>
            <person name="Ke Y.-H."/>
            <person name="Bonito G."/>
            <person name="Liao H.-L."/>
            <person name="Looney B."/>
            <person name="Rojas-Flechas A."/>
            <person name="Nash J."/>
            <person name="Hameed K."/>
            <person name="Schadt C."/>
            <person name="Martin F."/>
            <person name="Crous P.W."/>
            <person name="Miettinen O."/>
            <person name="Magnuson J.K."/>
            <person name="Labbe J."/>
            <person name="Jacobson D."/>
            <person name="Doktycz M.J."/>
            <person name="Veneault-Fourrey C."/>
            <person name="Kuo A."/>
            <person name="Mondo S."/>
            <person name="Calhoun S."/>
            <person name="Riley R."/>
            <person name="Ohm R."/>
            <person name="LaButti K."/>
            <person name="Andreopoulos B."/>
            <person name="Pangilinan J."/>
            <person name="Nolan M."/>
            <person name="Tritt A."/>
            <person name="Clum A."/>
            <person name="Lipzen A."/>
            <person name="Daum C."/>
            <person name="Barry K."/>
            <person name="Grigoriev I.V."/>
            <person name="Vilgalys R."/>
        </authorList>
    </citation>
    <scope>NUCLEOTIDE SEQUENCE</scope>
    <source>
        <strain evidence="3">PMI_201</strain>
    </source>
</reference>
<keyword evidence="2" id="KW-1133">Transmembrane helix</keyword>
<keyword evidence="2" id="KW-0472">Membrane</keyword>
<protein>
    <recommendedName>
        <fullName evidence="5">MARVEL domain-containing protein</fullName>
    </recommendedName>
</protein>
<dbReference type="Proteomes" id="UP001201262">
    <property type="component" value="Unassembled WGS sequence"/>
</dbReference>
<accession>A0AAD4Q0Y6</accession>
<feature type="region of interest" description="Disordered" evidence="1">
    <location>
        <begin position="271"/>
        <end position="308"/>
    </location>
</feature>
<evidence type="ECO:0000313" key="3">
    <source>
        <dbReference type="EMBL" id="KAH8705025.1"/>
    </source>
</evidence>
<dbReference type="EMBL" id="JAJTJA010000001">
    <property type="protein sequence ID" value="KAH8705025.1"/>
    <property type="molecule type" value="Genomic_DNA"/>
</dbReference>
<proteinExistence type="predicted"/>
<name>A0AAD4Q0Y6_9EURO</name>
<gene>
    <name evidence="3" type="ORF">BGW36DRAFT_421602</name>
</gene>
<feature type="compositionally biased region" description="Basic and acidic residues" evidence="1">
    <location>
        <begin position="247"/>
        <end position="259"/>
    </location>
</feature>
<dbReference type="GeneID" id="70249877"/>
<evidence type="ECO:0000256" key="2">
    <source>
        <dbReference type="SAM" id="Phobius"/>
    </source>
</evidence>
<dbReference type="RefSeq" id="XP_046077646.1">
    <property type="nucleotide sequence ID" value="XM_046219590.1"/>
</dbReference>
<feature type="transmembrane region" description="Helical" evidence="2">
    <location>
        <begin position="12"/>
        <end position="35"/>
    </location>
</feature>
<keyword evidence="2" id="KW-0812">Transmembrane</keyword>
<feature type="transmembrane region" description="Helical" evidence="2">
    <location>
        <begin position="78"/>
        <end position="98"/>
    </location>
</feature>
<evidence type="ECO:0000313" key="4">
    <source>
        <dbReference type="Proteomes" id="UP001201262"/>
    </source>
</evidence>
<feature type="region of interest" description="Disordered" evidence="1">
    <location>
        <begin position="247"/>
        <end position="266"/>
    </location>
</feature>
<sequence length="308" mass="34626">MPSVFSSYSAGSFYFTRISLSISTLIVTGILVYFAVHLHSDGYKLPYALLILLITCFLTLLNLAFTGILFCRNSLHPVVSMIFNIIIFLLWALSLGVLGYSMKGTLATTCDASNWGTSTGIMVCRLYKTLFSFIVISLVVTFFHIILDIIARRDRHNMSRFGSMRRDYGEDIKLHERNESSVPALATGHSLPPVPPPENVTGLRADAYNAFGAVRPEAVPLQQRETGYHHGRENDYGNTANSYRDGFEHESQQQHHVESNEYYDGVPDIPAPGPRWATGASPYSPLHSRFDEQQQVYESYRPRHAHSQ</sequence>
<organism evidence="3 4">
    <name type="scientific">Talaromyces proteolyticus</name>
    <dbReference type="NCBI Taxonomy" id="1131652"/>
    <lineage>
        <taxon>Eukaryota</taxon>
        <taxon>Fungi</taxon>
        <taxon>Dikarya</taxon>
        <taxon>Ascomycota</taxon>
        <taxon>Pezizomycotina</taxon>
        <taxon>Eurotiomycetes</taxon>
        <taxon>Eurotiomycetidae</taxon>
        <taxon>Eurotiales</taxon>
        <taxon>Trichocomaceae</taxon>
        <taxon>Talaromyces</taxon>
        <taxon>Talaromyces sect. Bacilispori</taxon>
    </lineage>
</organism>
<evidence type="ECO:0000256" key="1">
    <source>
        <dbReference type="SAM" id="MobiDB-lite"/>
    </source>
</evidence>
<keyword evidence="4" id="KW-1185">Reference proteome</keyword>
<evidence type="ECO:0008006" key="5">
    <source>
        <dbReference type="Google" id="ProtNLM"/>
    </source>
</evidence>
<feature type="transmembrane region" description="Helical" evidence="2">
    <location>
        <begin position="47"/>
        <end position="71"/>
    </location>
</feature>
<dbReference type="AlphaFoldDB" id="A0AAD4Q0Y6"/>
<comment type="caution">
    <text evidence="3">The sequence shown here is derived from an EMBL/GenBank/DDBJ whole genome shotgun (WGS) entry which is preliminary data.</text>
</comment>